<evidence type="ECO:0000256" key="1">
    <source>
        <dbReference type="SAM" id="MobiDB-lite"/>
    </source>
</evidence>
<sequence>MRTTASTYRVHASTSTGADLVSPGTIAFHLAVYASSSNDWIPFLLLRIRMDGRSAPAPPVLSTRMGSLGELGCPGPTASRPQLMPISRHMAMSVADAAHPLAPIISVILRPPVALEPDPDGVASAGCNAAPVSAASIRKMRRLCASHLMRWFRRAVNIGKPVDGRNVGFGSRGSEPGIMTGTRDSSTSR</sequence>
<evidence type="ECO:0000313" key="3">
    <source>
        <dbReference type="Proteomes" id="UP000187012"/>
    </source>
</evidence>
<proteinExistence type="predicted"/>
<dbReference type="EMBL" id="CYGX02000038">
    <property type="protein sequence ID" value="SIT42744.1"/>
    <property type="molecule type" value="Genomic_DNA"/>
</dbReference>
<accession>A0A1N7S5Q0</accession>
<reference evidence="2 3" key="1">
    <citation type="submission" date="2016-12" db="EMBL/GenBank/DDBJ databases">
        <authorList>
            <person name="Song W.-J."/>
            <person name="Kurnit D.M."/>
        </authorList>
    </citation>
    <scope>NUCLEOTIDE SEQUENCE [LARGE SCALE GENOMIC DNA]</scope>
    <source>
        <strain evidence="2 3">STM7296</strain>
    </source>
</reference>
<dbReference type="Proteomes" id="UP000187012">
    <property type="component" value="Unassembled WGS sequence"/>
</dbReference>
<name>A0A1N7S5Q0_9BURK</name>
<evidence type="ECO:0000313" key="2">
    <source>
        <dbReference type="EMBL" id="SIT42744.1"/>
    </source>
</evidence>
<keyword evidence="3" id="KW-1185">Reference proteome</keyword>
<feature type="region of interest" description="Disordered" evidence="1">
    <location>
        <begin position="165"/>
        <end position="189"/>
    </location>
</feature>
<dbReference type="AlphaFoldDB" id="A0A1N7S5Q0"/>
<protein>
    <submittedName>
        <fullName evidence="2">Uncharacterized protein</fullName>
    </submittedName>
</protein>
<organism evidence="2 3">
    <name type="scientific">Paraburkholderia ribeironis</name>
    <dbReference type="NCBI Taxonomy" id="1247936"/>
    <lineage>
        <taxon>Bacteria</taxon>
        <taxon>Pseudomonadati</taxon>
        <taxon>Pseudomonadota</taxon>
        <taxon>Betaproteobacteria</taxon>
        <taxon>Burkholderiales</taxon>
        <taxon>Burkholderiaceae</taxon>
        <taxon>Paraburkholderia</taxon>
    </lineage>
</organism>
<gene>
    <name evidence="2" type="ORF">BN2475_380058</name>
</gene>